<dbReference type="EMBL" id="KN880570">
    <property type="protein sequence ID" value="KIY65975.1"/>
    <property type="molecule type" value="Genomic_DNA"/>
</dbReference>
<dbReference type="Proteomes" id="UP000054007">
    <property type="component" value="Unassembled WGS sequence"/>
</dbReference>
<feature type="region of interest" description="Disordered" evidence="1">
    <location>
        <begin position="1"/>
        <end position="26"/>
    </location>
</feature>
<evidence type="ECO:0000313" key="2">
    <source>
        <dbReference type="EMBL" id="KIY65975.1"/>
    </source>
</evidence>
<sequence length="240" mass="26984">MSSEGRRSSSPFNELPEPIFGSSISNAASTSSKPLLRLCYSCRKELNDDENLKSCLACRMKMREYNKKKTEKRRQARQELVTHANMTVDEKIRHVKNSFNPTTSQGNDVTPPTPTGITCLDFNGLSQTIRAKTTNTESYALIKDPESDHKKITWEVARNLAKTHRVYIHYKNPIYKKARQDSYTRQYACTCHLSNVHPHAAAFGKAPPSCTGTITFISQDDSSHPEGIPGQRITVTISHP</sequence>
<dbReference type="AlphaFoldDB" id="A0A0D7B6X2"/>
<evidence type="ECO:0000313" key="3">
    <source>
        <dbReference type="Proteomes" id="UP000054007"/>
    </source>
</evidence>
<keyword evidence="3" id="KW-1185">Reference proteome</keyword>
<proteinExistence type="predicted"/>
<protein>
    <submittedName>
        <fullName evidence="2">Uncharacterized protein</fullName>
    </submittedName>
</protein>
<name>A0A0D7B6X2_9AGAR</name>
<gene>
    <name evidence="2" type="ORF">CYLTODRAFT_491868</name>
</gene>
<accession>A0A0D7B6X2</accession>
<dbReference type="OrthoDB" id="3025610at2759"/>
<organism evidence="2 3">
    <name type="scientific">Cylindrobasidium torrendii FP15055 ss-10</name>
    <dbReference type="NCBI Taxonomy" id="1314674"/>
    <lineage>
        <taxon>Eukaryota</taxon>
        <taxon>Fungi</taxon>
        <taxon>Dikarya</taxon>
        <taxon>Basidiomycota</taxon>
        <taxon>Agaricomycotina</taxon>
        <taxon>Agaricomycetes</taxon>
        <taxon>Agaricomycetidae</taxon>
        <taxon>Agaricales</taxon>
        <taxon>Marasmiineae</taxon>
        <taxon>Physalacriaceae</taxon>
        <taxon>Cylindrobasidium</taxon>
    </lineage>
</organism>
<reference evidence="2 3" key="1">
    <citation type="journal article" date="2015" name="Fungal Genet. Biol.">
        <title>Evolution of novel wood decay mechanisms in Agaricales revealed by the genome sequences of Fistulina hepatica and Cylindrobasidium torrendii.</title>
        <authorList>
            <person name="Floudas D."/>
            <person name="Held B.W."/>
            <person name="Riley R."/>
            <person name="Nagy L.G."/>
            <person name="Koehler G."/>
            <person name="Ransdell A.S."/>
            <person name="Younus H."/>
            <person name="Chow J."/>
            <person name="Chiniquy J."/>
            <person name="Lipzen A."/>
            <person name="Tritt A."/>
            <person name="Sun H."/>
            <person name="Haridas S."/>
            <person name="LaButti K."/>
            <person name="Ohm R.A."/>
            <person name="Kues U."/>
            <person name="Blanchette R.A."/>
            <person name="Grigoriev I.V."/>
            <person name="Minto R.E."/>
            <person name="Hibbett D.S."/>
        </authorList>
    </citation>
    <scope>NUCLEOTIDE SEQUENCE [LARGE SCALE GENOMIC DNA]</scope>
    <source>
        <strain evidence="2 3">FP15055 ss-10</strain>
    </source>
</reference>
<evidence type="ECO:0000256" key="1">
    <source>
        <dbReference type="SAM" id="MobiDB-lite"/>
    </source>
</evidence>